<dbReference type="STRING" id="1965070.A0A3S3NR89"/>
<evidence type="ECO:0000313" key="4">
    <source>
        <dbReference type="Proteomes" id="UP000285301"/>
    </source>
</evidence>
<dbReference type="Proteomes" id="UP000285301">
    <property type="component" value="Unassembled WGS sequence"/>
</dbReference>
<dbReference type="SUPFAM" id="SSF56801">
    <property type="entry name" value="Acetyl-CoA synthetase-like"/>
    <property type="match status" value="1"/>
</dbReference>
<dbReference type="PANTHER" id="PTHR45527">
    <property type="entry name" value="NONRIBOSOMAL PEPTIDE SYNTHETASE"/>
    <property type="match status" value="1"/>
</dbReference>
<dbReference type="EMBL" id="NCKU01011904">
    <property type="protein sequence ID" value="RWS00271.1"/>
    <property type="molecule type" value="Genomic_DNA"/>
</dbReference>
<dbReference type="Gene3D" id="3.40.50.12780">
    <property type="entry name" value="N-terminal domain of ligase-like"/>
    <property type="match status" value="1"/>
</dbReference>
<reference evidence="3" key="2">
    <citation type="submission" date="2018-11" db="EMBL/GenBank/DDBJ databases">
        <title>Trombidioid mite genomics.</title>
        <authorList>
            <person name="Dong X."/>
        </authorList>
    </citation>
    <scope>NUCLEOTIDE SEQUENCE</scope>
    <source>
        <strain evidence="3">UoL-WK</strain>
    </source>
</reference>
<dbReference type="InterPro" id="IPR042099">
    <property type="entry name" value="ANL_N_sf"/>
</dbReference>
<evidence type="ECO:0000313" key="2">
    <source>
        <dbReference type="EMBL" id="RWS00271.1"/>
    </source>
</evidence>
<dbReference type="GO" id="GO:0043041">
    <property type="term" value="P:amino acid activation for nonribosomal peptide biosynthetic process"/>
    <property type="evidence" value="ECO:0007669"/>
    <property type="project" value="TreeGrafter"/>
</dbReference>
<name>A0A3S3NR89_9ACAR</name>
<dbReference type="GO" id="GO:0044550">
    <property type="term" value="P:secondary metabolite biosynthetic process"/>
    <property type="evidence" value="ECO:0007669"/>
    <property type="project" value="TreeGrafter"/>
</dbReference>
<protein>
    <submittedName>
        <fullName evidence="3">Non-ribosomal peptide synthetase-like protein</fullName>
    </submittedName>
</protein>
<accession>A0A3S3NR89</accession>
<dbReference type="InterPro" id="IPR045851">
    <property type="entry name" value="AMP-bd_C_sf"/>
</dbReference>
<dbReference type="InterPro" id="IPR000873">
    <property type="entry name" value="AMP-dep_synth/lig_dom"/>
</dbReference>
<dbReference type="PANTHER" id="PTHR45527:SF1">
    <property type="entry name" value="FATTY ACID SYNTHASE"/>
    <property type="match status" value="1"/>
</dbReference>
<dbReference type="Pfam" id="PF00501">
    <property type="entry name" value="AMP-binding"/>
    <property type="match status" value="1"/>
</dbReference>
<gene>
    <name evidence="3" type="ORF">B4U79_16901</name>
    <name evidence="2" type="ORF">B4U79_16903</name>
</gene>
<dbReference type="OrthoDB" id="416786at2759"/>
<comment type="caution">
    <text evidence="3">The sequence shown here is derived from an EMBL/GenBank/DDBJ whole genome shotgun (WGS) entry which is preliminary data.</text>
</comment>
<evidence type="ECO:0000259" key="1">
    <source>
        <dbReference type="Pfam" id="PF00501"/>
    </source>
</evidence>
<dbReference type="EMBL" id="NCKU01011903">
    <property type="protein sequence ID" value="RWS00272.1"/>
    <property type="molecule type" value="Genomic_DNA"/>
</dbReference>
<dbReference type="AlphaFoldDB" id="A0A3S3NR89"/>
<dbReference type="GO" id="GO:0031177">
    <property type="term" value="F:phosphopantetheine binding"/>
    <property type="evidence" value="ECO:0007669"/>
    <property type="project" value="TreeGrafter"/>
</dbReference>
<proteinExistence type="predicted"/>
<sequence length="259" mass="28842">MRMVLVGADAFYLNTFRRLEEKLGSDIILVNGYGLTEAAIASILFTEKIKYVTSSGLVPIGRSIIGLDVYIVDPSTHMLSPIGTAGEICLCGETIGKGDVPTTTLNLNGNQPVMLTGDTARMLPDGNIDYIGRANASFFKIHGFRVNPLEIEHCVIKHLEDRIDDVRVFATEKGYEQKIICLCYKAKNKENMLDAQIRSIIKNHLPYYMNPGIVKSVGEIPMTINGKTNIKLLKEICLQEKTMNQTFKEITSAMRRLKP</sequence>
<evidence type="ECO:0000313" key="3">
    <source>
        <dbReference type="EMBL" id="RWS00272.1"/>
    </source>
</evidence>
<organism evidence="3 4">
    <name type="scientific">Dinothrombium tinctorium</name>
    <dbReference type="NCBI Taxonomy" id="1965070"/>
    <lineage>
        <taxon>Eukaryota</taxon>
        <taxon>Metazoa</taxon>
        <taxon>Ecdysozoa</taxon>
        <taxon>Arthropoda</taxon>
        <taxon>Chelicerata</taxon>
        <taxon>Arachnida</taxon>
        <taxon>Acari</taxon>
        <taxon>Acariformes</taxon>
        <taxon>Trombidiformes</taxon>
        <taxon>Prostigmata</taxon>
        <taxon>Anystina</taxon>
        <taxon>Parasitengona</taxon>
        <taxon>Trombidioidea</taxon>
        <taxon>Trombidiidae</taxon>
        <taxon>Dinothrombium</taxon>
    </lineage>
</organism>
<dbReference type="GO" id="GO:0005737">
    <property type="term" value="C:cytoplasm"/>
    <property type="evidence" value="ECO:0007669"/>
    <property type="project" value="TreeGrafter"/>
</dbReference>
<keyword evidence="4" id="KW-1185">Reference proteome</keyword>
<dbReference type="Gene3D" id="3.30.300.30">
    <property type="match status" value="1"/>
</dbReference>
<reference evidence="3 4" key="1">
    <citation type="journal article" date="2018" name="Gigascience">
        <title>Genomes of trombidid mites reveal novel predicted allergens and laterally-transferred genes associated with secondary metabolism.</title>
        <authorList>
            <person name="Dong X."/>
            <person name="Chaisiri K."/>
            <person name="Xia D."/>
            <person name="Armstrong S.D."/>
            <person name="Fang Y."/>
            <person name="Donnelly M.J."/>
            <person name="Kadowaki T."/>
            <person name="McGarry J.W."/>
            <person name="Darby A.C."/>
            <person name="Makepeace B.L."/>
        </authorList>
    </citation>
    <scope>NUCLEOTIDE SEQUENCE [LARGE SCALE GENOMIC DNA]</scope>
    <source>
        <strain evidence="3">UoL-WK</strain>
    </source>
</reference>
<feature type="domain" description="AMP-dependent synthetase/ligase" evidence="1">
    <location>
        <begin position="2"/>
        <end position="98"/>
    </location>
</feature>